<reference evidence="2" key="1">
    <citation type="submission" date="2022-11" db="UniProtKB">
        <authorList>
            <consortium name="WormBaseParasite"/>
        </authorList>
    </citation>
    <scope>IDENTIFICATION</scope>
</reference>
<dbReference type="WBParaSite" id="nRc.2.0.1.t38555-RA">
    <property type="protein sequence ID" value="nRc.2.0.1.t38555-RA"/>
    <property type="gene ID" value="nRc.2.0.1.g38555"/>
</dbReference>
<evidence type="ECO:0000313" key="2">
    <source>
        <dbReference type="WBParaSite" id="nRc.2.0.1.t38555-RA"/>
    </source>
</evidence>
<proteinExistence type="predicted"/>
<accession>A0A915KL56</accession>
<evidence type="ECO:0000313" key="1">
    <source>
        <dbReference type="Proteomes" id="UP000887565"/>
    </source>
</evidence>
<name>A0A915KL56_ROMCU</name>
<keyword evidence="1" id="KW-1185">Reference proteome</keyword>
<sequence length="112" mass="11990">MYCLKKATRRGHRQLIVKEHRSLKFSPVGQLCSSSSLLDDIGLSPGCSPWVIKQARGAGVPSVGRYNMIKLTSPVVLGIIDGLMLTGVTYFGGSGRKADNRVVAETTVAAEN</sequence>
<protein>
    <submittedName>
        <fullName evidence="2">Uncharacterized protein</fullName>
    </submittedName>
</protein>
<dbReference type="AlphaFoldDB" id="A0A915KL56"/>
<dbReference type="Proteomes" id="UP000887565">
    <property type="component" value="Unplaced"/>
</dbReference>
<organism evidence="1 2">
    <name type="scientific">Romanomermis culicivorax</name>
    <name type="common">Nematode worm</name>
    <dbReference type="NCBI Taxonomy" id="13658"/>
    <lineage>
        <taxon>Eukaryota</taxon>
        <taxon>Metazoa</taxon>
        <taxon>Ecdysozoa</taxon>
        <taxon>Nematoda</taxon>
        <taxon>Enoplea</taxon>
        <taxon>Dorylaimia</taxon>
        <taxon>Mermithida</taxon>
        <taxon>Mermithoidea</taxon>
        <taxon>Mermithidae</taxon>
        <taxon>Romanomermis</taxon>
    </lineage>
</organism>